<evidence type="ECO:0000256" key="2">
    <source>
        <dbReference type="ARBA" id="ARBA00022448"/>
    </source>
</evidence>
<dbReference type="InterPro" id="IPR035906">
    <property type="entry name" value="MetI-like_sf"/>
</dbReference>
<comment type="similarity">
    <text evidence="7">Belongs to the binding-protein-dependent transport system permease family.</text>
</comment>
<evidence type="ECO:0000256" key="3">
    <source>
        <dbReference type="ARBA" id="ARBA00022475"/>
    </source>
</evidence>
<dbReference type="InterPro" id="IPR000515">
    <property type="entry name" value="MetI-like"/>
</dbReference>
<evidence type="ECO:0000259" key="8">
    <source>
        <dbReference type="PROSITE" id="PS50928"/>
    </source>
</evidence>
<dbReference type="Pfam" id="PF00528">
    <property type="entry name" value="BPD_transp_1"/>
    <property type="match status" value="1"/>
</dbReference>
<dbReference type="PANTHER" id="PTHR43386:SF1">
    <property type="entry name" value="D,D-DIPEPTIDE TRANSPORT SYSTEM PERMEASE PROTEIN DDPC-RELATED"/>
    <property type="match status" value="1"/>
</dbReference>
<dbReference type="SUPFAM" id="SSF161098">
    <property type="entry name" value="MetI-like"/>
    <property type="match status" value="1"/>
</dbReference>
<proteinExistence type="inferred from homology"/>
<feature type="transmembrane region" description="Helical" evidence="7">
    <location>
        <begin position="299"/>
        <end position="318"/>
    </location>
</feature>
<organism evidence="9 10">
    <name type="scientific">Vogesella oryzagri</name>
    <dbReference type="NCBI Taxonomy" id="3160864"/>
    <lineage>
        <taxon>Bacteria</taxon>
        <taxon>Pseudomonadati</taxon>
        <taxon>Pseudomonadota</taxon>
        <taxon>Betaproteobacteria</taxon>
        <taxon>Neisseriales</taxon>
        <taxon>Chromobacteriaceae</taxon>
        <taxon>Vogesella</taxon>
    </lineage>
</organism>
<dbReference type="PROSITE" id="PS50928">
    <property type="entry name" value="ABC_TM1"/>
    <property type="match status" value="1"/>
</dbReference>
<dbReference type="PANTHER" id="PTHR43386">
    <property type="entry name" value="OLIGOPEPTIDE TRANSPORT SYSTEM PERMEASE PROTEIN APPC"/>
    <property type="match status" value="1"/>
</dbReference>
<feature type="transmembrane region" description="Helical" evidence="7">
    <location>
        <begin position="165"/>
        <end position="190"/>
    </location>
</feature>
<dbReference type="CDD" id="cd06261">
    <property type="entry name" value="TM_PBP2"/>
    <property type="match status" value="1"/>
</dbReference>
<dbReference type="Pfam" id="PF12911">
    <property type="entry name" value="OppC_N"/>
    <property type="match status" value="1"/>
</dbReference>
<dbReference type="RefSeq" id="WP_349588124.1">
    <property type="nucleotide sequence ID" value="NZ_JBEFLD010000006.1"/>
</dbReference>
<keyword evidence="3" id="KW-1003">Cell membrane</keyword>
<dbReference type="InterPro" id="IPR025966">
    <property type="entry name" value="OppC_N"/>
</dbReference>
<evidence type="ECO:0000256" key="5">
    <source>
        <dbReference type="ARBA" id="ARBA00022989"/>
    </source>
</evidence>
<dbReference type="InterPro" id="IPR050366">
    <property type="entry name" value="BP-dependent_transpt_permease"/>
</dbReference>
<keyword evidence="2 7" id="KW-0813">Transport</keyword>
<keyword evidence="10" id="KW-1185">Reference proteome</keyword>
<evidence type="ECO:0000313" key="10">
    <source>
        <dbReference type="Proteomes" id="UP001433638"/>
    </source>
</evidence>
<protein>
    <submittedName>
        <fullName evidence="9">ABC transporter permease</fullName>
    </submittedName>
</protein>
<name>A0ABV1M715_9NEIS</name>
<feature type="transmembrane region" description="Helical" evidence="7">
    <location>
        <begin position="33"/>
        <end position="57"/>
    </location>
</feature>
<evidence type="ECO:0000256" key="1">
    <source>
        <dbReference type="ARBA" id="ARBA00004651"/>
    </source>
</evidence>
<evidence type="ECO:0000256" key="7">
    <source>
        <dbReference type="RuleBase" id="RU363032"/>
    </source>
</evidence>
<reference evidence="9" key="1">
    <citation type="submission" date="2024-06" db="EMBL/GenBank/DDBJ databases">
        <title>Genome sequence of Vogesella sp. MAHUQ-64.</title>
        <authorList>
            <person name="Huq M.A."/>
        </authorList>
    </citation>
    <scope>NUCLEOTIDE SEQUENCE</scope>
    <source>
        <strain evidence="9">MAHUQ-64</strain>
    </source>
</reference>
<feature type="transmembrane region" description="Helical" evidence="7">
    <location>
        <begin position="330"/>
        <end position="350"/>
    </location>
</feature>
<evidence type="ECO:0000313" key="9">
    <source>
        <dbReference type="EMBL" id="MEQ6291365.1"/>
    </source>
</evidence>
<feature type="transmembrane region" description="Helical" evidence="7">
    <location>
        <begin position="210"/>
        <end position="234"/>
    </location>
</feature>
<dbReference type="EMBL" id="JBEFLD010000006">
    <property type="protein sequence ID" value="MEQ6291365.1"/>
    <property type="molecule type" value="Genomic_DNA"/>
</dbReference>
<dbReference type="Proteomes" id="UP001433638">
    <property type="component" value="Unassembled WGS sequence"/>
</dbReference>
<comment type="subcellular location">
    <subcellularLocation>
        <location evidence="1 7">Cell membrane</location>
        <topology evidence="1 7">Multi-pass membrane protein</topology>
    </subcellularLocation>
</comment>
<sequence>MSTPSSLPPLTAANPSHNSLARLGWRRLRRDRLGFAALCIVGVYLLLALGAWSGLLARHWQDEVAKPFAPPTLFVGVGPQHVELNAADIDAASQRSRAAAAGDSSAATGLAASEDPLAADMAAAQQQAAQYRSAEAPKADSLPLGADQRGRDVLQKVLQGTATSLLVGLSGALLALAIGTVLGAISGYFGGLLDDLLLWGYSVFTSVPDMLLLLAFAAVSGRGIGTVVLVMAFTSWTGSYRLMRAEFLKHKSREYVRAADAIGASHSRRMFHHILPNVSHLLLVQFSMLTVALIKYEAILSFLGFGVGVTQVSLGAMLAEAPAELLQGYWWQMLTVTVVMSLLVTAFALLTDSLRDALDPKVK</sequence>
<evidence type="ECO:0000256" key="4">
    <source>
        <dbReference type="ARBA" id="ARBA00022692"/>
    </source>
</evidence>
<keyword evidence="4 7" id="KW-0812">Transmembrane</keyword>
<keyword evidence="6 7" id="KW-0472">Membrane</keyword>
<accession>A0ABV1M715</accession>
<keyword evidence="5 7" id="KW-1133">Transmembrane helix</keyword>
<comment type="caution">
    <text evidence="9">The sequence shown here is derived from an EMBL/GenBank/DDBJ whole genome shotgun (WGS) entry which is preliminary data.</text>
</comment>
<feature type="domain" description="ABC transmembrane type-1" evidence="8">
    <location>
        <begin position="161"/>
        <end position="351"/>
    </location>
</feature>
<evidence type="ECO:0000256" key="6">
    <source>
        <dbReference type="ARBA" id="ARBA00023136"/>
    </source>
</evidence>
<gene>
    <name evidence="9" type="ORF">ABNW52_12155</name>
</gene>
<dbReference type="Gene3D" id="1.10.3720.10">
    <property type="entry name" value="MetI-like"/>
    <property type="match status" value="1"/>
</dbReference>